<organism evidence="1 2">
    <name type="scientific">Romanomermis culicivorax</name>
    <name type="common">Nematode worm</name>
    <dbReference type="NCBI Taxonomy" id="13658"/>
    <lineage>
        <taxon>Eukaryota</taxon>
        <taxon>Metazoa</taxon>
        <taxon>Ecdysozoa</taxon>
        <taxon>Nematoda</taxon>
        <taxon>Enoplea</taxon>
        <taxon>Dorylaimia</taxon>
        <taxon>Mermithida</taxon>
        <taxon>Mermithoidea</taxon>
        <taxon>Mermithidae</taxon>
        <taxon>Romanomermis</taxon>
    </lineage>
</organism>
<proteinExistence type="predicted"/>
<dbReference type="SUPFAM" id="SSF51120">
    <property type="entry name" value="beta-Roll"/>
    <property type="match status" value="1"/>
</dbReference>
<dbReference type="AlphaFoldDB" id="A0A915III1"/>
<evidence type="ECO:0000313" key="2">
    <source>
        <dbReference type="WBParaSite" id="nRc.2.0.1.t13658-RA"/>
    </source>
</evidence>
<dbReference type="Proteomes" id="UP000887565">
    <property type="component" value="Unplaced"/>
</dbReference>
<dbReference type="InterPro" id="IPR011049">
    <property type="entry name" value="Serralysin-like_metalloprot_C"/>
</dbReference>
<reference evidence="2" key="1">
    <citation type="submission" date="2022-11" db="UniProtKB">
        <authorList>
            <consortium name="WormBaseParasite"/>
        </authorList>
    </citation>
    <scope>IDENTIFICATION</scope>
</reference>
<sequence length="523" mass="58869">MVMKEPLSVLSEMGLQSPMISSSDIKHLMDEKSLNDRSMDEFAEKFRCSNDVSFYTQPTSRVLINCPKPVCVPTTFIGYATACLNNTECQHELQKVENNSADFRVKKTMYSRTFPKSIQKFEVQCSNATVIQQSDEDNSKYMFPCSDMISVKINNATTNRSFIEVGSGRDFIYGFEEYDNVMTIGAGEKRIVGGRKADLFILQGNDSITGFINGFEGPDELNLFSYNIKGTLKIEHIKNPSRLILTNDCSGCSKNRLELLGMKSSTIDLTDLSLKHKNSSTALTLKLVFEYSGTNFPSKNQEVLFGMITLTHFPANVINELITIKTDNSVLMIDTEKRTLKPKPVYYSNQTEIIILTVDDDIDHLIIDHEIDRTTFVKCNESLSINSNIVKPDHNEVHIPNDQGITVTLLGYFDATKDQRKKFDGLRFDFINRSLVLSDELETKQFKIRIGCGSGNVGSKRPVFPNEISCPCALILRFYDPHCALMSCSLLSGALMSAHANCQYLKILGIFFHLEKFTVVNKS</sequence>
<evidence type="ECO:0000313" key="1">
    <source>
        <dbReference type="Proteomes" id="UP000887565"/>
    </source>
</evidence>
<name>A0A915III1_ROMCU</name>
<accession>A0A915III1</accession>
<dbReference type="WBParaSite" id="nRc.2.0.1.t13658-RA">
    <property type="protein sequence ID" value="nRc.2.0.1.t13658-RA"/>
    <property type="gene ID" value="nRc.2.0.1.g13658"/>
</dbReference>
<protein>
    <submittedName>
        <fullName evidence="2">Uncharacterized protein</fullName>
    </submittedName>
</protein>
<keyword evidence="1" id="KW-1185">Reference proteome</keyword>